<keyword evidence="8" id="KW-0732">Signal</keyword>
<dbReference type="GO" id="GO:0042254">
    <property type="term" value="P:ribosome biogenesis"/>
    <property type="evidence" value="ECO:0007669"/>
    <property type="project" value="UniProtKB-UniRule"/>
</dbReference>
<dbReference type="NCBIfam" id="TIGR03595">
    <property type="entry name" value="Obg_CgtA_exten"/>
    <property type="match status" value="1"/>
</dbReference>
<keyword evidence="6" id="KW-0342">GTP-binding</keyword>
<dbReference type="InterPro" id="IPR014100">
    <property type="entry name" value="GTP-bd_Obg/CgtA"/>
</dbReference>
<feature type="compositionally biased region" description="Acidic residues" evidence="7">
    <location>
        <begin position="120"/>
        <end position="140"/>
    </location>
</feature>
<feature type="region of interest" description="Disordered" evidence="7">
    <location>
        <begin position="106"/>
        <end position="145"/>
    </location>
</feature>
<dbReference type="InterPro" id="IPR006073">
    <property type="entry name" value="GTP-bd"/>
</dbReference>
<dbReference type="InterPro" id="IPR006169">
    <property type="entry name" value="GTP1_OBG_dom"/>
</dbReference>
<dbReference type="GO" id="GO:0005739">
    <property type="term" value="C:mitochondrion"/>
    <property type="evidence" value="ECO:0007669"/>
    <property type="project" value="TreeGrafter"/>
</dbReference>
<dbReference type="EMBL" id="CDMZ01001711">
    <property type="protein sequence ID" value="CEM36515.1"/>
    <property type="molecule type" value="Genomic_DNA"/>
</dbReference>
<dbReference type="SUPFAM" id="SSF82051">
    <property type="entry name" value="Obg GTP-binding protein N-terminal domain"/>
    <property type="match status" value="1"/>
</dbReference>
<dbReference type="PROSITE" id="PS51881">
    <property type="entry name" value="OCT"/>
    <property type="match status" value="1"/>
</dbReference>
<dbReference type="InterPro" id="IPR036726">
    <property type="entry name" value="GTP1_OBG_dom_sf"/>
</dbReference>
<dbReference type="InterPro" id="IPR031167">
    <property type="entry name" value="G_OBG"/>
</dbReference>
<feature type="region of interest" description="Disordered" evidence="7">
    <location>
        <begin position="31"/>
        <end position="68"/>
    </location>
</feature>
<accession>A0A0G4GZI0</accession>
<evidence type="ECO:0000256" key="6">
    <source>
        <dbReference type="ARBA" id="ARBA00023134"/>
    </source>
</evidence>
<evidence type="ECO:0000256" key="1">
    <source>
        <dbReference type="ARBA" id="ARBA00001946"/>
    </source>
</evidence>
<dbReference type="PANTHER" id="PTHR11702">
    <property type="entry name" value="DEVELOPMENTALLY REGULATED GTP-BINDING PROTEIN-RELATED"/>
    <property type="match status" value="1"/>
</dbReference>
<evidence type="ECO:0008006" key="13">
    <source>
        <dbReference type="Google" id="ProtNLM"/>
    </source>
</evidence>
<dbReference type="Gene3D" id="3.30.300.350">
    <property type="entry name" value="GTP-binding protein OBG, C-terminal domain"/>
    <property type="match status" value="1"/>
</dbReference>
<dbReference type="NCBIfam" id="NF008956">
    <property type="entry name" value="PRK12299.1"/>
    <property type="match status" value="1"/>
</dbReference>
<dbReference type="GO" id="GO:0003924">
    <property type="term" value="F:GTPase activity"/>
    <property type="evidence" value="ECO:0007669"/>
    <property type="project" value="InterPro"/>
</dbReference>
<feature type="compositionally biased region" description="Basic and acidic residues" evidence="7">
    <location>
        <begin position="54"/>
        <end position="63"/>
    </location>
</feature>
<dbReference type="NCBIfam" id="TIGR02729">
    <property type="entry name" value="Obg_CgtA"/>
    <property type="match status" value="1"/>
</dbReference>
<evidence type="ECO:0000256" key="2">
    <source>
        <dbReference type="ARBA" id="ARBA00007699"/>
    </source>
</evidence>
<proteinExistence type="inferred from homology"/>
<dbReference type="Gene3D" id="2.70.210.12">
    <property type="entry name" value="GTP1/OBG domain"/>
    <property type="match status" value="1"/>
</dbReference>
<feature type="region of interest" description="Disordered" evidence="7">
    <location>
        <begin position="232"/>
        <end position="257"/>
    </location>
</feature>
<evidence type="ECO:0000259" key="10">
    <source>
        <dbReference type="PROSITE" id="PS51881"/>
    </source>
</evidence>
<dbReference type="SUPFAM" id="SSF52540">
    <property type="entry name" value="P-loop containing nucleoside triphosphate hydrolases"/>
    <property type="match status" value="1"/>
</dbReference>
<dbReference type="AlphaFoldDB" id="A0A0G4GZI0"/>
<keyword evidence="5" id="KW-0460">Magnesium</keyword>
<dbReference type="InterPro" id="IPR006074">
    <property type="entry name" value="GTP1-OBG_CS"/>
</dbReference>
<feature type="domain" description="OBG-type G" evidence="9">
    <location>
        <begin position="324"/>
        <end position="506"/>
    </location>
</feature>
<dbReference type="PROSITE" id="PS51883">
    <property type="entry name" value="OBG"/>
    <property type="match status" value="1"/>
</dbReference>
<feature type="compositionally biased region" description="Basic and acidic residues" evidence="7">
    <location>
        <begin position="676"/>
        <end position="700"/>
    </location>
</feature>
<feature type="signal peptide" evidence="8">
    <location>
        <begin position="1"/>
        <end position="18"/>
    </location>
</feature>
<protein>
    <recommendedName>
        <fullName evidence="13">Obg family GTPase CgtA</fullName>
    </recommendedName>
</protein>
<dbReference type="PRINTS" id="PR00326">
    <property type="entry name" value="GTP1OBG"/>
</dbReference>
<keyword evidence="4" id="KW-0547">Nucleotide-binding</keyword>
<dbReference type="InterPro" id="IPR045086">
    <property type="entry name" value="OBG_GTPase"/>
</dbReference>
<organism evidence="12">
    <name type="scientific">Chromera velia CCMP2878</name>
    <dbReference type="NCBI Taxonomy" id="1169474"/>
    <lineage>
        <taxon>Eukaryota</taxon>
        <taxon>Sar</taxon>
        <taxon>Alveolata</taxon>
        <taxon>Colpodellida</taxon>
        <taxon>Chromeraceae</taxon>
        <taxon>Chromera</taxon>
    </lineage>
</organism>
<evidence type="ECO:0000259" key="11">
    <source>
        <dbReference type="PROSITE" id="PS51883"/>
    </source>
</evidence>
<reference evidence="12" key="1">
    <citation type="submission" date="2014-11" db="EMBL/GenBank/DDBJ databases">
        <authorList>
            <person name="Otto D Thomas"/>
            <person name="Naeem Raeece"/>
        </authorList>
    </citation>
    <scope>NUCLEOTIDE SEQUENCE</scope>
</reference>
<dbReference type="PANTHER" id="PTHR11702:SF44">
    <property type="entry name" value="GTP-BINDING PROTEIN OBGC, CHLOROPLASTIC"/>
    <property type="match status" value="1"/>
</dbReference>
<dbReference type="InterPro" id="IPR036346">
    <property type="entry name" value="GTP-bd_prot_GTP1/OBG_C_sf"/>
</dbReference>
<evidence type="ECO:0000313" key="12">
    <source>
        <dbReference type="EMBL" id="CEM36515.1"/>
    </source>
</evidence>
<dbReference type="Pfam" id="PF09269">
    <property type="entry name" value="DUF1967"/>
    <property type="match status" value="1"/>
</dbReference>
<dbReference type="InterPro" id="IPR015349">
    <property type="entry name" value="OCT_dom"/>
</dbReference>
<feature type="compositionally biased region" description="Basic and acidic residues" evidence="7">
    <location>
        <begin position="243"/>
        <end position="252"/>
    </location>
</feature>
<comment type="similarity">
    <text evidence="2">Belongs to the TRAFAC class OBG-HflX-like GTPase superfamily. OBG GTPase family.</text>
</comment>
<dbReference type="CDD" id="cd01898">
    <property type="entry name" value="Obg"/>
    <property type="match status" value="1"/>
</dbReference>
<evidence type="ECO:0000259" key="9">
    <source>
        <dbReference type="PROSITE" id="PS51710"/>
    </source>
</evidence>
<dbReference type="PROSITE" id="PS51710">
    <property type="entry name" value="G_OBG"/>
    <property type="match status" value="1"/>
</dbReference>
<dbReference type="Pfam" id="PF01018">
    <property type="entry name" value="GTP1_OBG"/>
    <property type="match status" value="1"/>
</dbReference>
<feature type="compositionally biased region" description="Basic and acidic residues" evidence="7">
    <location>
        <begin position="295"/>
        <end position="308"/>
    </location>
</feature>
<evidence type="ECO:0000256" key="5">
    <source>
        <dbReference type="ARBA" id="ARBA00022842"/>
    </source>
</evidence>
<comment type="cofactor">
    <cofactor evidence="1">
        <name>Mg(2+)</name>
        <dbReference type="ChEBI" id="CHEBI:18420"/>
    </cofactor>
</comment>
<dbReference type="VEuPathDB" id="CryptoDB:Cvel_24019"/>
<keyword evidence="3" id="KW-0479">Metal-binding</keyword>
<dbReference type="Pfam" id="PF01926">
    <property type="entry name" value="MMR_HSR1"/>
    <property type="match status" value="1"/>
</dbReference>
<feature type="chain" id="PRO_5005190894" description="Obg family GTPase CgtA" evidence="8">
    <location>
        <begin position="19"/>
        <end position="719"/>
    </location>
</feature>
<dbReference type="PhylomeDB" id="A0A0G4GZI0"/>
<dbReference type="NCBIfam" id="NF008955">
    <property type="entry name" value="PRK12297.1"/>
    <property type="match status" value="1"/>
</dbReference>
<feature type="region of interest" description="Disordered" evidence="7">
    <location>
        <begin position="668"/>
        <end position="719"/>
    </location>
</feature>
<feature type="domain" description="Obg" evidence="11">
    <location>
        <begin position="166"/>
        <end position="323"/>
    </location>
</feature>
<evidence type="ECO:0000256" key="4">
    <source>
        <dbReference type="ARBA" id="ARBA00022741"/>
    </source>
</evidence>
<dbReference type="InterPro" id="IPR027417">
    <property type="entry name" value="P-loop_NTPase"/>
</dbReference>
<evidence type="ECO:0000256" key="7">
    <source>
        <dbReference type="SAM" id="MobiDB-lite"/>
    </source>
</evidence>
<dbReference type="FunFam" id="2.70.210.12:FF:000001">
    <property type="entry name" value="GTPase Obg"/>
    <property type="match status" value="1"/>
</dbReference>
<feature type="region of interest" description="Disordered" evidence="7">
    <location>
        <begin position="282"/>
        <end position="308"/>
    </location>
</feature>
<dbReference type="Gene3D" id="3.40.50.300">
    <property type="entry name" value="P-loop containing nucleotide triphosphate hydrolases"/>
    <property type="match status" value="1"/>
</dbReference>
<evidence type="ECO:0000256" key="3">
    <source>
        <dbReference type="ARBA" id="ARBA00022723"/>
    </source>
</evidence>
<dbReference type="GO" id="GO:0005525">
    <property type="term" value="F:GTP binding"/>
    <property type="evidence" value="ECO:0007669"/>
    <property type="project" value="UniProtKB-KW"/>
</dbReference>
<gene>
    <name evidence="12" type="ORF">Cvel_24019</name>
</gene>
<dbReference type="GO" id="GO:0000287">
    <property type="term" value="F:magnesium ion binding"/>
    <property type="evidence" value="ECO:0007669"/>
    <property type="project" value="InterPro"/>
</dbReference>
<dbReference type="SUPFAM" id="SSF102741">
    <property type="entry name" value="Obg GTP-binding protein C-terminal domain"/>
    <property type="match status" value="1"/>
</dbReference>
<evidence type="ECO:0000256" key="8">
    <source>
        <dbReference type="SAM" id="SignalP"/>
    </source>
</evidence>
<feature type="domain" description="OCT" evidence="10">
    <location>
        <begin position="580"/>
        <end position="661"/>
    </location>
</feature>
<name>A0A0G4GZI0_9ALVE</name>
<dbReference type="HAMAP" id="MF_01454">
    <property type="entry name" value="GTPase_Obg"/>
    <property type="match status" value="1"/>
</dbReference>
<dbReference type="PROSITE" id="PS00905">
    <property type="entry name" value="GTP1_OBG"/>
    <property type="match status" value="1"/>
</dbReference>
<sequence>MRCLICSIALFSCLGGEGFVPLSPLHRTRHCNTKSPSPTTCGGGGDGEATEALAHGDDRKESEPVSALRSQSLAGSVFSGLRVKTVPRATPVSELSEEKWNAKKEQLAMVQQRKAQQAKEEDEDADDYDDDDEEEEEEDPNVLRRESWYDDVDIHGTVKRGNDREWQFFDKARIYVQGGDGGDGCSSMRREYAVEFGGPDGGSGGAGGSVFLVCEPGMNTLQSVRYNVHHKGERGMHGTSKKQNGEKGRDSFVKVPPGTVVRDQKGRLAGELKEPGQVLRVARGGRGGRGNAQFKSDRNPSPRMSERGEKGVKRWISLELQLLADVGLVGVPNAGKSTLLKAVTNAQPKCASYAFTTVVPNLGVWHSDGKGKGDKNKFSGGRESLVLADIPGLIEGAHRGVGLGLAFLRHVERCQIIAHLIDGTSEDPVQDFLDVNLELAMFSEKLAKKPQVIVLTKMDIEDAREKKEEVIEKLKKASGHSRVIEISAVSHSRTKELMGRLSKLLTFLDTSLETSGGREVSEESASLLVKGSALSSLSEEEREAVKAVWEERPQKRTVLSTHAQQLSDGAAGLSVNLEEVDEGQERGFWIESDPVKYPGQWRVHGNRIERLVSMSNWDFGDAHTRFRRAMGAMGISRALEERGAKEGDLVMILDEDFDFIPENRGTLFGASQGTLGDKHLSSDALEKRRSERQRQKEEGLQARQVTRPPPWKTKPGVIT</sequence>